<dbReference type="Pfam" id="PF13620">
    <property type="entry name" value="CarboxypepD_reg"/>
    <property type="match status" value="1"/>
</dbReference>
<comment type="caution">
    <text evidence="5">The sequence shown here is derived from an EMBL/GenBank/DDBJ whole genome shotgun (WGS) entry which is preliminary data.</text>
</comment>
<reference evidence="5" key="1">
    <citation type="journal article" date="2015" name="Nature">
        <title>Complex archaea that bridge the gap between prokaryotes and eukaryotes.</title>
        <authorList>
            <person name="Spang A."/>
            <person name="Saw J.H."/>
            <person name="Jorgensen S.L."/>
            <person name="Zaremba-Niedzwiedzka K."/>
            <person name="Martijn J."/>
            <person name="Lind A.E."/>
            <person name="van Eijk R."/>
            <person name="Schleper C."/>
            <person name="Guy L."/>
            <person name="Ettema T.J."/>
        </authorList>
    </citation>
    <scope>NUCLEOTIDE SEQUENCE</scope>
</reference>
<dbReference type="InterPro" id="IPR011635">
    <property type="entry name" value="CARDB"/>
</dbReference>
<dbReference type="PROSITE" id="PS50240">
    <property type="entry name" value="TRYPSIN_DOM"/>
    <property type="match status" value="1"/>
</dbReference>
<dbReference type="Gene3D" id="2.60.40.10">
    <property type="entry name" value="Immunoglobulins"/>
    <property type="match status" value="1"/>
</dbReference>
<sequence>LKIATLTIFALFIFSNIFTINSVILASSDNLNNENPEIPIDDEDSEIPIYDKDSNNPNYDRRTEPLGIIDEENIQPIYNRSAIEWRPIEETLKNVQINNEAEIGTIATASYDALTGIETISTPQFIPTPEISSETSPELLVVEPYAGLLSGTNGGAESVIGGDGRVIVNNNVYPYRTTVKLYISDPWGGTWVGSGAIIDNFHVLTAGHCAYIRDDDNSNYGWAVSIEVVPGMDTADNPSDPYGHAWVVGMRSYTGWTVSGSASHDWAVLTLDRNIGAITGWMGRSTAGSGSSIYDGIMNVAGYPTDLSGGNRMYWDSDLGDGATANKHFYWADTASGMSGGPVWRYVSGNRYIMTVHAYGREGTDSNFGTRLNNDKYNRIFTWLGDDSAPTDKPDLEDRGPAYSTISSNGVTAGVDTLTVTSHVRNVGTAALTSGFYVHYYASTNTYISTSDYLLGSDYIPLSGGSPLNPFASASASWSNIVPASIPAGNYYIGWIIDKDNNIDEFDETNNAAYESLISISGAPPPSGYIEVTVRDSDTLDLIPSAYVRTYESGTNNLIDSGFTDVNGFYTVTELDIGWFDIIVSKPGYYNMEKFNYINWIGDDDYLLFLLNPMPPDSGYIEVNVKDSDTLSAISSAYVQTVNMSSGLVIDSGWTDGSGFYNVTGLFIGWYEVTVSRPSYKTQSIQDYINWNGDDDYLYFLLEEMPFNSGYIEVRTFNETGGIKEGVTVKTYNASGLIDTGVTDATGFYNITGLVIGWYEVNVTYLAYQEQSQSDYINWNGDDDYLTFWIVPNPPDSGYIEVNVYDSITNLSISNALVEVINQSSGLLIQTGYTDPSGWYTIVNLTIGWYTVNVSKEGYIAQSKTENINWAGDDDYLSFYLIPRPYDSGYIEVLVKTMTDLPLINANVSCYYLNGTLFKSGLTNSSGLYNITGLYIGWYEIIVTHTDYGGNSQFNSIDWYGDDDSLTFYLDLKPPGWIELNVYDIYYNPIPSAYVRCFNTTSGELFDEGYTDSSGFYNITGLLLGWWTVNVSHPSFVMQSQLDYINWRGDQDYLTFYLDTKFVLFTGNIALFRDISPWNLNVTEPILIENNLPYTVYNSSDFGNVDLSSFKKVVIVSDQYTSFYDRLKGNESWFQTYVANGGILVFLAADYGWHAGAWDDKIIFGLNHTVAYKEFVNIVAQTHPLLLSPTMIEDDELDNWFYSTHGYFESFPSNTDNILLENSTQKPVLVEFKYGLGFILATVQPLEWNHNLNFTKILENLILYDPSYYDNSLIVTSPFSISSWEVGSTQTISWSSTGSITNVKIDLYENSIFVMEIIGSTPNDGSYSWAVSPGHFDSTLYQVKISNAEYGLTYDYSSGFEIFDLRSINVTSPISSSSWIIGSTYNINWTSTGIIPNIKIDLYASGSLFREITNSTPNTGSFSWLINGTFGNFTDFIIRVSHVIDPSMYDDSAVFQITTSSGGIPGYDLLILGVMIIGISIIYTKKKLKKTDISKR</sequence>
<dbReference type="GO" id="GO:0006508">
    <property type="term" value="P:proteolysis"/>
    <property type="evidence" value="ECO:0007669"/>
    <property type="project" value="InterPro"/>
</dbReference>
<dbReference type="InterPro" id="IPR050966">
    <property type="entry name" value="Glutamyl_endopeptidase"/>
</dbReference>
<dbReference type="InterPro" id="IPR043504">
    <property type="entry name" value="Peptidase_S1_PA_chymotrypsin"/>
</dbReference>
<evidence type="ECO:0000256" key="2">
    <source>
        <dbReference type="SAM" id="MobiDB-lite"/>
    </source>
</evidence>
<organism evidence="5">
    <name type="scientific">marine sediment metagenome</name>
    <dbReference type="NCBI Taxonomy" id="412755"/>
    <lineage>
        <taxon>unclassified sequences</taxon>
        <taxon>metagenomes</taxon>
        <taxon>ecological metagenomes</taxon>
    </lineage>
</organism>
<dbReference type="PANTHER" id="PTHR15462:SF8">
    <property type="entry name" value="SERINE PROTEASE"/>
    <property type="match status" value="1"/>
</dbReference>
<protein>
    <recommendedName>
        <fullName evidence="4">Peptidase S1 domain-containing protein</fullName>
    </recommendedName>
</protein>
<keyword evidence="1" id="KW-0732">Signal</keyword>
<keyword evidence="3" id="KW-0812">Transmembrane</keyword>
<proteinExistence type="predicted"/>
<accession>A0A0F9PE97</accession>
<dbReference type="InterPro" id="IPR018466">
    <property type="entry name" value="Kre9/Knh1-like_N"/>
</dbReference>
<keyword evidence="3" id="KW-0472">Membrane</keyword>
<dbReference type="InterPro" id="IPR009003">
    <property type="entry name" value="Peptidase_S1_PA"/>
</dbReference>
<dbReference type="PANTHER" id="PTHR15462">
    <property type="entry name" value="SERINE PROTEASE"/>
    <property type="match status" value="1"/>
</dbReference>
<name>A0A0F9PE97_9ZZZZ</name>
<feature type="region of interest" description="Disordered" evidence="2">
    <location>
        <begin position="36"/>
        <end position="56"/>
    </location>
</feature>
<dbReference type="EMBL" id="LAZR01006499">
    <property type="protein sequence ID" value="KKM91692.1"/>
    <property type="molecule type" value="Genomic_DNA"/>
</dbReference>
<gene>
    <name evidence="5" type="ORF">LCGC14_1225970</name>
</gene>
<dbReference type="Pfam" id="PF07705">
    <property type="entry name" value="CARDB"/>
    <property type="match status" value="1"/>
</dbReference>
<evidence type="ECO:0000256" key="1">
    <source>
        <dbReference type="ARBA" id="ARBA00022729"/>
    </source>
</evidence>
<dbReference type="SUPFAM" id="SSF49464">
    <property type="entry name" value="Carboxypeptidase regulatory domain-like"/>
    <property type="match status" value="1"/>
</dbReference>
<evidence type="ECO:0000313" key="5">
    <source>
        <dbReference type="EMBL" id="KKM91692.1"/>
    </source>
</evidence>
<dbReference type="SUPFAM" id="SSF49478">
    <property type="entry name" value="Cna protein B-type domain"/>
    <property type="match status" value="5"/>
</dbReference>
<keyword evidence="3" id="KW-1133">Transmembrane helix</keyword>
<dbReference type="Gene3D" id="2.60.40.1120">
    <property type="entry name" value="Carboxypeptidase-like, regulatory domain"/>
    <property type="match status" value="1"/>
</dbReference>
<dbReference type="Pfam" id="PF10342">
    <property type="entry name" value="Kre9_KNH"/>
    <property type="match status" value="1"/>
</dbReference>
<dbReference type="PROSITE" id="PS00134">
    <property type="entry name" value="TRYPSIN_HIS"/>
    <property type="match status" value="1"/>
</dbReference>
<dbReference type="SUPFAM" id="SSF50494">
    <property type="entry name" value="Trypsin-like serine proteases"/>
    <property type="match status" value="1"/>
</dbReference>
<dbReference type="GO" id="GO:0004252">
    <property type="term" value="F:serine-type endopeptidase activity"/>
    <property type="evidence" value="ECO:0007669"/>
    <property type="project" value="InterPro"/>
</dbReference>
<evidence type="ECO:0000259" key="4">
    <source>
        <dbReference type="PROSITE" id="PS50240"/>
    </source>
</evidence>
<dbReference type="InterPro" id="IPR018114">
    <property type="entry name" value="TRYPSIN_HIS"/>
</dbReference>
<feature type="domain" description="Peptidase S1" evidence="4">
    <location>
        <begin position="159"/>
        <end position="389"/>
    </location>
</feature>
<dbReference type="InterPro" id="IPR001254">
    <property type="entry name" value="Trypsin_dom"/>
</dbReference>
<evidence type="ECO:0000256" key="3">
    <source>
        <dbReference type="SAM" id="Phobius"/>
    </source>
</evidence>
<feature type="transmembrane region" description="Helical" evidence="3">
    <location>
        <begin position="1464"/>
        <end position="1483"/>
    </location>
</feature>
<feature type="non-terminal residue" evidence="5">
    <location>
        <position position="1"/>
    </location>
</feature>
<dbReference type="InterPro" id="IPR013783">
    <property type="entry name" value="Ig-like_fold"/>
</dbReference>
<dbReference type="Gene3D" id="2.40.10.10">
    <property type="entry name" value="Trypsin-like serine proteases"/>
    <property type="match status" value="2"/>
</dbReference>
<dbReference type="InterPro" id="IPR008969">
    <property type="entry name" value="CarboxyPept-like_regulatory"/>
</dbReference>